<reference evidence="2" key="1">
    <citation type="submission" date="2014-01" db="EMBL/GenBank/DDBJ databases">
        <authorList>
            <person name="Brown-Elliot B."/>
            <person name="Wallace R."/>
            <person name="Lenaerts A."/>
            <person name="Ordway D."/>
            <person name="DeGroote M.A."/>
            <person name="Parker T."/>
            <person name="Sizemore C."/>
            <person name="Tallon L.J."/>
            <person name="Sadzewicz L.K."/>
            <person name="Sengamalay N."/>
            <person name="Fraser C.M."/>
            <person name="Hine E."/>
            <person name="Shefchek K.A."/>
            <person name="Das S.P."/>
            <person name="Tettelin H."/>
        </authorList>
    </citation>
    <scope>NUCLEOTIDE SEQUENCE [LARGE SCALE GENOMIC DNA]</scope>
    <source>
        <strain evidence="2">4042</strain>
    </source>
</reference>
<dbReference type="InterPro" id="IPR037069">
    <property type="entry name" value="AcylCoA_DH/ox_N_sf"/>
</dbReference>
<dbReference type="AlphaFoldDB" id="X8AI00"/>
<dbReference type="Pfam" id="PF02771">
    <property type="entry name" value="Acyl-CoA_dh_N"/>
    <property type="match status" value="1"/>
</dbReference>
<dbReference type="SUPFAM" id="SSF56645">
    <property type="entry name" value="Acyl-CoA dehydrogenase NM domain-like"/>
    <property type="match status" value="1"/>
</dbReference>
<sequence>MNLLPSAEQLEIVSATAQFLEQRMPVQHIRADRHAKSVVRADVWRDGAQMGLLTLGLPEDLGGLGRAFDDEVLLHIELGKHLAPGPFLAGTLAARLAAVCGDAERADEIGSGRALVALAVMRGPVSRIGSKARSTCLTR</sequence>
<dbReference type="PATRIC" id="fig|1299334.3.peg.6586"/>
<dbReference type="EMBL" id="JAOB01000060">
    <property type="protein sequence ID" value="EUA30658.1"/>
    <property type="molecule type" value="Genomic_DNA"/>
</dbReference>
<proteinExistence type="predicted"/>
<dbReference type="InterPro" id="IPR013786">
    <property type="entry name" value="AcylCoA_DH/ox_N"/>
</dbReference>
<evidence type="ECO:0000259" key="1">
    <source>
        <dbReference type="Pfam" id="PF02771"/>
    </source>
</evidence>
<organism evidence="2">
    <name type="scientific">Mycobacterium xenopi 4042</name>
    <dbReference type="NCBI Taxonomy" id="1299334"/>
    <lineage>
        <taxon>Bacteria</taxon>
        <taxon>Bacillati</taxon>
        <taxon>Actinomycetota</taxon>
        <taxon>Actinomycetes</taxon>
        <taxon>Mycobacteriales</taxon>
        <taxon>Mycobacteriaceae</taxon>
        <taxon>Mycobacterium</taxon>
    </lineage>
</organism>
<evidence type="ECO:0000313" key="2">
    <source>
        <dbReference type="EMBL" id="EUA30658.1"/>
    </source>
</evidence>
<dbReference type="InterPro" id="IPR009100">
    <property type="entry name" value="AcylCoA_DH/oxidase_NM_dom_sf"/>
</dbReference>
<comment type="caution">
    <text evidence="2">The sequence shown here is derived from an EMBL/GenBank/DDBJ whole genome shotgun (WGS) entry which is preliminary data.</text>
</comment>
<dbReference type="Gene3D" id="1.10.540.10">
    <property type="entry name" value="Acyl-CoA dehydrogenase/oxidase, N-terminal domain"/>
    <property type="match status" value="1"/>
</dbReference>
<name>X8AI00_MYCXE</name>
<accession>X8AI00</accession>
<gene>
    <name evidence="2" type="ORF">I553_4915</name>
</gene>
<protein>
    <submittedName>
        <fullName evidence="2">Acyl-CoA dehydrogenase, N-terminal domain protein</fullName>
    </submittedName>
</protein>
<feature type="domain" description="Acyl-CoA dehydrogenase/oxidase N-terminal" evidence="1">
    <location>
        <begin position="6"/>
        <end position="94"/>
    </location>
</feature>
<dbReference type="GO" id="GO:0016627">
    <property type="term" value="F:oxidoreductase activity, acting on the CH-CH group of donors"/>
    <property type="evidence" value="ECO:0007669"/>
    <property type="project" value="InterPro"/>
</dbReference>
<dbReference type="GO" id="GO:0050660">
    <property type="term" value="F:flavin adenine dinucleotide binding"/>
    <property type="evidence" value="ECO:0007669"/>
    <property type="project" value="InterPro"/>
</dbReference>